<dbReference type="EMBL" id="SWJQ01000737">
    <property type="protein sequence ID" value="TRZ11259.1"/>
    <property type="molecule type" value="Genomic_DNA"/>
</dbReference>
<keyword evidence="3" id="KW-1185">Reference proteome</keyword>
<proteinExistence type="predicted"/>
<feature type="region of interest" description="Disordered" evidence="1">
    <location>
        <begin position="81"/>
        <end position="110"/>
    </location>
</feature>
<evidence type="ECO:0000256" key="1">
    <source>
        <dbReference type="SAM" id="MobiDB-lite"/>
    </source>
</evidence>
<organism evidence="2 3">
    <name type="scientific">Zosterops borbonicus</name>
    <dbReference type="NCBI Taxonomy" id="364589"/>
    <lineage>
        <taxon>Eukaryota</taxon>
        <taxon>Metazoa</taxon>
        <taxon>Chordata</taxon>
        <taxon>Craniata</taxon>
        <taxon>Vertebrata</taxon>
        <taxon>Euteleostomi</taxon>
        <taxon>Archelosauria</taxon>
        <taxon>Archosauria</taxon>
        <taxon>Dinosauria</taxon>
        <taxon>Saurischia</taxon>
        <taxon>Theropoda</taxon>
        <taxon>Coelurosauria</taxon>
        <taxon>Aves</taxon>
        <taxon>Neognathae</taxon>
        <taxon>Neoaves</taxon>
        <taxon>Telluraves</taxon>
        <taxon>Australaves</taxon>
        <taxon>Passeriformes</taxon>
        <taxon>Sylvioidea</taxon>
        <taxon>Zosteropidae</taxon>
        <taxon>Zosterops</taxon>
    </lineage>
</organism>
<gene>
    <name evidence="2" type="ORF">HGM15179_015847</name>
</gene>
<accession>A0A8K1G490</accession>
<dbReference type="AlphaFoldDB" id="A0A8K1G490"/>
<sequence length="110" mass="12037">MEKDLGVLVDDKLSTSQQCVLVAKKANGVVGYIRKKTASRTRGVILSFYSAQVTRLKNRLPGEIVESPSLEKVKNRATCSSRPFLSREVGPDNPTSGPFQPDPFCDPVTL</sequence>
<name>A0A8K1G490_9PASS</name>
<dbReference type="OrthoDB" id="276744at2759"/>
<protein>
    <submittedName>
        <fullName evidence="2">Uncharacterized protein</fullName>
    </submittedName>
</protein>
<comment type="caution">
    <text evidence="2">The sequence shown here is derived from an EMBL/GenBank/DDBJ whole genome shotgun (WGS) entry which is preliminary data.</text>
</comment>
<evidence type="ECO:0000313" key="3">
    <source>
        <dbReference type="Proteomes" id="UP000796761"/>
    </source>
</evidence>
<dbReference type="Proteomes" id="UP000796761">
    <property type="component" value="Unassembled WGS sequence"/>
</dbReference>
<reference evidence="2" key="1">
    <citation type="submission" date="2019-04" db="EMBL/GenBank/DDBJ databases">
        <title>Genome assembly of Zosterops borbonicus 15179.</title>
        <authorList>
            <person name="Leroy T."/>
            <person name="Anselmetti Y."/>
            <person name="Tilak M.-K."/>
            <person name="Nabholz B."/>
        </authorList>
    </citation>
    <scope>NUCLEOTIDE SEQUENCE</scope>
    <source>
        <strain evidence="2">HGM_15179</strain>
        <tissue evidence="2">Muscle</tissue>
    </source>
</reference>
<evidence type="ECO:0000313" key="2">
    <source>
        <dbReference type="EMBL" id="TRZ11259.1"/>
    </source>
</evidence>